<comment type="caution">
    <text evidence="3">The sequence shown here is derived from an EMBL/GenBank/DDBJ whole genome shotgun (WGS) entry which is preliminary data.</text>
</comment>
<sequence length="365" mass="40183">MKRILRLAAWMIAVVGGITLGLAAHAEQADAAVYYVNNQSGAGCSNASAGTSTAAPWCDFTPVNARTFAAGDQVLLRSGATWTGQTLTLKGSGTAANPIVLSAYGTGAKPVIAPGTTDAIAVLIDGYAGWKIAGLELKNAWEGIRLQYDHAYNRDYIWIENMTIRDMTAAYNSAPSTYNHTSAGISVKTMADAVSPAYTDKVNAPGRLTALTNLTIKNVAFYNCDAATWFGAPVSGFNPNEHLWTKRVVMDNLTIDGGGMWGFNVLFVDGGDAHQPDGQKHRRRLQSVRLGRHGGRLFQKRGGDRRRDRERGQTPRSKLRRRRLRLRRRRQEHFAARHEHSRYGRRGHFPLQQFESAGHRLGHRE</sequence>
<dbReference type="AlphaFoldDB" id="A0A9X4KV39"/>
<feature type="compositionally biased region" description="Basic and acidic residues" evidence="1">
    <location>
        <begin position="301"/>
        <end position="313"/>
    </location>
</feature>
<evidence type="ECO:0000256" key="2">
    <source>
        <dbReference type="SAM" id="SignalP"/>
    </source>
</evidence>
<dbReference type="SUPFAM" id="SSF51126">
    <property type="entry name" value="Pectin lyase-like"/>
    <property type="match status" value="1"/>
</dbReference>
<dbReference type="Proteomes" id="UP001153404">
    <property type="component" value="Unassembled WGS sequence"/>
</dbReference>
<keyword evidence="4" id="KW-1185">Reference proteome</keyword>
<protein>
    <recommendedName>
        <fullName evidence="5">Right handed beta helix domain-containing protein</fullName>
    </recommendedName>
</protein>
<keyword evidence="2" id="KW-0732">Signal</keyword>
<dbReference type="RefSeq" id="WP_277529267.1">
    <property type="nucleotide sequence ID" value="NZ_JAPDIA010000002.1"/>
</dbReference>
<feature type="signal peptide" evidence="2">
    <location>
        <begin position="1"/>
        <end position="26"/>
    </location>
</feature>
<dbReference type="EMBL" id="JAPDIA010000002">
    <property type="protein sequence ID" value="MDG0808582.1"/>
    <property type="molecule type" value="Genomic_DNA"/>
</dbReference>
<name>A0A9X4KV39_9BACL</name>
<evidence type="ECO:0000313" key="3">
    <source>
        <dbReference type="EMBL" id="MDG0808582.1"/>
    </source>
</evidence>
<feature type="chain" id="PRO_5040986909" description="Right handed beta helix domain-containing protein" evidence="2">
    <location>
        <begin position="27"/>
        <end position="365"/>
    </location>
</feature>
<evidence type="ECO:0008006" key="5">
    <source>
        <dbReference type="Google" id="ProtNLM"/>
    </source>
</evidence>
<dbReference type="InterPro" id="IPR012334">
    <property type="entry name" value="Pectin_lyas_fold"/>
</dbReference>
<evidence type="ECO:0000313" key="4">
    <source>
        <dbReference type="Proteomes" id="UP001153404"/>
    </source>
</evidence>
<feature type="compositionally biased region" description="Basic residues" evidence="1">
    <location>
        <begin position="317"/>
        <end position="331"/>
    </location>
</feature>
<feature type="compositionally biased region" description="Basic and acidic residues" evidence="1">
    <location>
        <begin position="332"/>
        <end position="342"/>
    </location>
</feature>
<organism evidence="3 4">
    <name type="scientific">Cohnella rhizosphaerae</name>
    <dbReference type="NCBI Taxonomy" id="1457232"/>
    <lineage>
        <taxon>Bacteria</taxon>
        <taxon>Bacillati</taxon>
        <taxon>Bacillota</taxon>
        <taxon>Bacilli</taxon>
        <taxon>Bacillales</taxon>
        <taxon>Paenibacillaceae</taxon>
        <taxon>Cohnella</taxon>
    </lineage>
</organism>
<dbReference type="InterPro" id="IPR011050">
    <property type="entry name" value="Pectin_lyase_fold/virulence"/>
</dbReference>
<accession>A0A9X4KV39</accession>
<gene>
    <name evidence="3" type="ORF">OMP40_03645</name>
</gene>
<reference evidence="3" key="1">
    <citation type="submission" date="2022-10" db="EMBL/GenBank/DDBJ databases">
        <title>Comparative genomic analysis of Cohnella hashimotonis sp. nov., isolated from the International Space Station.</title>
        <authorList>
            <person name="Simpson A."/>
            <person name="Venkateswaran K."/>
        </authorList>
    </citation>
    <scope>NUCLEOTIDE SEQUENCE</scope>
    <source>
        <strain evidence="3">DSM 28161</strain>
    </source>
</reference>
<proteinExistence type="predicted"/>
<dbReference type="Gene3D" id="2.160.20.10">
    <property type="entry name" value="Single-stranded right-handed beta-helix, Pectin lyase-like"/>
    <property type="match status" value="1"/>
</dbReference>
<evidence type="ECO:0000256" key="1">
    <source>
        <dbReference type="SAM" id="MobiDB-lite"/>
    </source>
</evidence>
<feature type="compositionally biased region" description="Basic residues" evidence="1">
    <location>
        <begin position="289"/>
        <end position="299"/>
    </location>
</feature>
<feature type="region of interest" description="Disordered" evidence="1">
    <location>
        <begin position="289"/>
        <end position="365"/>
    </location>
</feature>